<organism evidence="3 4">
    <name type="scientific">Scleromatobacter humisilvae</name>
    <dbReference type="NCBI Taxonomy" id="2897159"/>
    <lineage>
        <taxon>Bacteria</taxon>
        <taxon>Pseudomonadati</taxon>
        <taxon>Pseudomonadota</taxon>
        <taxon>Betaproteobacteria</taxon>
        <taxon>Burkholderiales</taxon>
        <taxon>Sphaerotilaceae</taxon>
        <taxon>Scleromatobacter</taxon>
    </lineage>
</organism>
<name>A0A9X2C172_9BURK</name>
<feature type="signal peptide" evidence="2">
    <location>
        <begin position="1"/>
        <end position="26"/>
    </location>
</feature>
<feature type="compositionally biased region" description="Low complexity" evidence="1">
    <location>
        <begin position="92"/>
        <end position="132"/>
    </location>
</feature>
<dbReference type="Proteomes" id="UP001139353">
    <property type="component" value="Unassembled WGS sequence"/>
</dbReference>
<sequence length="142" mass="14689">MRQIFKKLAVAATATALVGAIGASVAQTDETKSTDPMATPQEVVVPANPSGQEIYFFHDQGNSPESDPAAHLMLIKHQHMVPVAETTTTTTVAQATTTNDTSTADTTTAMPAPADTSNTMSTDASTASTDTTPALAPKADRN</sequence>
<accession>A0A9X2C172</accession>
<gene>
    <name evidence="3" type="ORF">LPC04_16235</name>
</gene>
<dbReference type="EMBL" id="JAJLJH010000004">
    <property type="protein sequence ID" value="MCK9687256.1"/>
    <property type="molecule type" value="Genomic_DNA"/>
</dbReference>
<keyword evidence="4" id="KW-1185">Reference proteome</keyword>
<evidence type="ECO:0000313" key="4">
    <source>
        <dbReference type="Proteomes" id="UP001139353"/>
    </source>
</evidence>
<dbReference type="RefSeq" id="WP_275683297.1">
    <property type="nucleotide sequence ID" value="NZ_JAJLJH010000004.1"/>
</dbReference>
<reference evidence="3" key="1">
    <citation type="submission" date="2021-11" db="EMBL/GenBank/DDBJ databases">
        <title>BS-T2-15 a new species belonging to the Comamonadaceae family isolated from the soil of a French oak forest.</title>
        <authorList>
            <person name="Mieszkin S."/>
            <person name="Alain K."/>
        </authorList>
    </citation>
    <scope>NUCLEOTIDE SEQUENCE</scope>
    <source>
        <strain evidence="3">BS-T2-15</strain>
    </source>
</reference>
<evidence type="ECO:0008006" key="5">
    <source>
        <dbReference type="Google" id="ProtNLM"/>
    </source>
</evidence>
<evidence type="ECO:0000256" key="2">
    <source>
        <dbReference type="SAM" id="SignalP"/>
    </source>
</evidence>
<evidence type="ECO:0000313" key="3">
    <source>
        <dbReference type="EMBL" id="MCK9687256.1"/>
    </source>
</evidence>
<evidence type="ECO:0000256" key="1">
    <source>
        <dbReference type="SAM" id="MobiDB-lite"/>
    </source>
</evidence>
<protein>
    <recommendedName>
        <fullName evidence="5">Secreted protein</fullName>
    </recommendedName>
</protein>
<keyword evidence="2" id="KW-0732">Signal</keyword>
<dbReference type="AlphaFoldDB" id="A0A9X2C172"/>
<proteinExistence type="predicted"/>
<feature type="chain" id="PRO_5040863770" description="Secreted protein" evidence="2">
    <location>
        <begin position="27"/>
        <end position="142"/>
    </location>
</feature>
<comment type="caution">
    <text evidence="3">The sequence shown here is derived from an EMBL/GenBank/DDBJ whole genome shotgun (WGS) entry which is preliminary data.</text>
</comment>
<feature type="region of interest" description="Disordered" evidence="1">
    <location>
        <begin position="92"/>
        <end position="142"/>
    </location>
</feature>